<protein>
    <submittedName>
        <fullName evidence="2">AAA family ATPase</fullName>
    </submittedName>
</protein>
<evidence type="ECO:0000259" key="1">
    <source>
        <dbReference type="Pfam" id="PF13476"/>
    </source>
</evidence>
<sequence length="199" mass="22357">MLGLTLKCLKVTSVTNDGTYSVVLNFSKGLNILRAENSSGKSTCINSIAYAMGLDAVLGPGRRKPFPRSMHQFLEASKEDPTPHIVKRSFVELEVENKNGRWAKFKRDVEGNAEKVTVYDNSNNVSDFFLGSAGSVGSAKSEKGFHYWLERFIGWTMPTLVTHDGKPTRLYLECIFPLFLLSKREDGQKYRPIPQLTME</sequence>
<name>A0ABX8DBH0_9GAMM</name>
<dbReference type="RefSeq" id="WP_213680821.1">
    <property type="nucleotide sequence ID" value="NZ_CP074572.1"/>
</dbReference>
<dbReference type="Proteomes" id="UP000676428">
    <property type="component" value="Chromosome"/>
</dbReference>
<accession>A0ABX8DBH0</accession>
<evidence type="ECO:0000313" key="3">
    <source>
        <dbReference type="Proteomes" id="UP000676428"/>
    </source>
</evidence>
<evidence type="ECO:0000313" key="2">
    <source>
        <dbReference type="EMBL" id="QVK22164.1"/>
    </source>
</evidence>
<feature type="domain" description="Rad50/SbcC-type AAA" evidence="1">
    <location>
        <begin position="23"/>
        <end position="121"/>
    </location>
</feature>
<organism evidence="2 3">
    <name type="scientific">Shewanella dokdonensis</name>
    <dbReference type="NCBI Taxonomy" id="712036"/>
    <lineage>
        <taxon>Bacteria</taxon>
        <taxon>Pseudomonadati</taxon>
        <taxon>Pseudomonadota</taxon>
        <taxon>Gammaproteobacteria</taxon>
        <taxon>Alteromonadales</taxon>
        <taxon>Shewanellaceae</taxon>
        <taxon>Shewanella</taxon>
    </lineage>
</organism>
<dbReference type="EMBL" id="CP074572">
    <property type="protein sequence ID" value="QVK22164.1"/>
    <property type="molecule type" value="Genomic_DNA"/>
</dbReference>
<proteinExistence type="predicted"/>
<dbReference type="InterPro" id="IPR038729">
    <property type="entry name" value="Rad50/SbcC_AAA"/>
</dbReference>
<reference evidence="2 3" key="1">
    <citation type="journal article" date="2012" name="Int. J. Syst. Evol. Microbiol.">
        <title>Shewanella dokdonensis sp. nov., isolated from seawater.</title>
        <authorList>
            <person name="Sung H.R."/>
            <person name="Yoon J.H."/>
            <person name="Ghim S.Y."/>
        </authorList>
    </citation>
    <scope>NUCLEOTIDE SEQUENCE [LARGE SCALE GENOMIC DNA]</scope>
    <source>
        <strain evidence="2 3">DSM 23626</strain>
    </source>
</reference>
<dbReference type="InterPro" id="IPR027417">
    <property type="entry name" value="P-loop_NTPase"/>
</dbReference>
<dbReference type="Pfam" id="PF13476">
    <property type="entry name" value="AAA_23"/>
    <property type="match status" value="1"/>
</dbReference>
<keyword evidence="3" id="KW-1185">Reference proteome</keyword>
<dbReference type="Gene3D" id="3.40.50.300">
    <property type="entry name" value="P-loop containing nucleotide triphosphate hydrolases"/>
    <property type="match status" value="1"/>
</dbReference>
<gene>
    <name evidence="2" type="ORF">KHX94_12045</name>
</gene>